<comment type="caution">
    <text evidence="3">The sequence shown here is derived from an EMBL/GenBank/DDBJ whole genome shotgun (WGS) entry which is preliminary data.</text>
</comment>
<dbReference type="SUPFAM" id="SSF49503">
    <property type="entry name" value="Cupredoxins"/>
    <property type="match status" value="1"/>
</dbReference>
<dbReference type="InterPro" id="IPR045087">
    <property type="entry name" value="Cu-oxidase_fam"/>
</dbReference>
<organism evidence="3 4">
    <name type="scientific">Kingdonia uniflora</name>
    <dbReference type="NCBI Taxonomy" id="39325"/>
    <lineage>
        <taxon>Eukaryota</taxon>
        <taxon>Viridiplantae</taxon>
        <taxon>Streptophyta</taxon>
        <taxon>Embryophyta</taxon>
        <taxon>Tracheophyta</taxon>
        <taxon>Spermatophyta</taxon>
        <taxon>Magnoliopsida</taxon>
        <taxon>Ranunculales</taxon>
        <taxon>Circaeasteraceae</taxon>
        <taxon>Kingdonia</taxon>
    </lineage>
</organism>
<dbReference type="AlphaFoldDB" id="A0A7J7KVW8"/>
<dbReference type="EMBL" id="JACGCM010002836">
    <property type="protein sequence ID" value="KAF6134515.1"/>
    <property type="molecule type" value="Genomic_DNA"/>
</dbReference>
<evidence type="ECO:0000256" key="1">
    <source>
        <dbReference type="ARBA" id="ARBA00010609"/>
    </source>
</evidence>
<sequence length="188" mass="21709">MVPLRSEFWRGLVCEDHTSYQKIILHSLESNTVGKIKHYISIRELSSSTGGSFSNICEYKKQSLTLQFIGMVFDRYSLASIYLCFLLFLDHLIDLYINKQIGTPWSDGTEGITQCPITPRDTFVYQFVVDRSGTYLYHAHYGMQREAGLYGSIQVSVPDGVTEPFLYDYNRSIILNDWYHKTPFEQAT</sequence>
<dbReference type="PANTHER" id="PTHR11709:SF218">
    <property type="entry name" value="L-ASCORBATE OXIDASE"/>
    <property type="match status" value="1"/>
</dbReference>
<evidence type="ECO:0000259" key="2">
    <source>
        <dbReference type="Pfam" id="PF07732"/>
    </source>
</evidence>
<feature type="domain" description="Plastocyanin-like" evidence="2">
    <location>
        <begin position="100"/>
        <end position="156"/>
    </location>
</feature>
<dbReference type="Gene3D" id="2.60.40.420">
    <property type="entry name" value="Cupredoxins - blue copper proteins"/>
    <property type="match status" value="1"/>
</dbReference>
<keyword evidence="4" id="KW-1185">Reference proteome</keyword>
<gene>
    <name evidence="3" type="ORF">GIB67_028536</name>
</gene>
<reference evidence="3 4" key="1">
    <citation type="journal article" date="2020" name="IScience">
        <title>Genome Sequencing of the Endangered Kingdonia uniflora (Circaeasteraceae, Ranunculales) Reveals Potential Mechanisms of Evolutionary Specialization.</title>
        <authorList>
            <person name="Sun Y."/>
            <person name="Deng T."/>
            <person name="Zhang A."/>
            <person name="Moore M.J."/>
            <person name="Landis J.B."/>
            <person name="Lin N."/>
            <person name="Zhang H."/>
            <person name="Zhang X."/>
            <person name="Huang J."/>
            <person name="Zhang X."/>
            <person name="Sun H."/>
            <person name="Wang H."/>
        </authorList>
    </citation>
    <scope>NUCLEOTIDE SEQUENCE [LARGE SCALE GENOMIC DNA]</scope>
    <source>
        <strain evidence="3">TB1705</strain>
        <tissue evidence="3">Leaf</tissue>
    </source>
</reference>
<dbReference type="Pfam" id="PF07732">
    <property type="entry name" value="Cu-oxidase_3"/>
    <property type="match status" value="1"/>
</dbReference>
<proteinExistence type="inferred from homology"/>
<dbReference type="GO" id="GO:0005507">
    <property type="term" value="F:copper ion binding"/>
    <property type="evidence" value="ECO:0007669"/>
    <property type="project" value="InterPro"/>
</dbReference>
<comment type="similarity">
    <text evidence="1">Belongs to the multicopper oxidase family.</text>
</comment>
<dbReference type="PANTHER" id="PTHR11709">
    <property type="entry name" value="MULTI-COPPER OXIDASE"/>
    <property type="match status" value="1"/>
</dbReference>
<evidence type="ECO:0000313" key="4">
    <source>
        <dbReference type="Proteomes" id="UP000541444"/>
    </source>
</evidence>
<dbReference type="InterPro" id="IPR011707">
    <property type="entry name" value="Cu-oxidase-like_N"/>
</dbReference>
<protein>
    <recommendedName>
        <fullName evidence="2">Plastocyanin-like domain-containing protein</fullName>
    </recommendedName>
</protein>
<dbReference type="OrthoDB" id="2121828at2759"/>
<dbReference type="InterPro" id="IPR008972">
    <property type="entry name" value="Cupredoxin"/>
</dbReference>
<accession>A0A7J7KVW8</accession>
<dbReference type="GO" id="GO:0016491">
    <property type="term" value="F:oxidoreductase activity"/>
    <property type="evidence" value="ECO:0007669"/>
    <property type="project" value="TreeGrafter"/>
</dbReference>
<dbReference type="Proteomes" id="UP000541444">
    <property type="component" value="Unassembled WGS sequence"/>
</dbReference>
<evidence type="ECO:0000313" key="3">
    <source>
        <dbReference type="EMBL" id="KAF6134515.1"/>
    </source>
</evidence>
<name>A0A7J7KVW8_9MAGN</name>